<evidence type="ECO:0000259" key="1">
    <source>
        <dbReference type="Pfam" id="PF03572"/>
    </source>
</evidence>
<protein>
    <recommendedName>
        <fullName evidence="1">Tail specific protease domain-containing protein</fullName>
    </recommendedName>
</protein>
<evidence type="ECO:0000313" key="3">
    <source>
        <dbReference type="Proteomes" id="UP000662770"/>
    </source>
</evidence>
<accession>A0ABX7QUP8</accession>
<proteinExistence type="predicted"/>
<evidence type="ECO:0000313" key="2">
    <source>
        <dbReference type="EMBL" id="QSX34385.1"/>
    </source>
</evidence>
<reference evidence="2 3" key="1">
    <citation type="submission" date="2021-03" db="EMBL/GenBank/DDBJ databases">
        <title>Novel species identification of genus Shewanella.</title>
        <authorList>
            <person name="Liu G."/>
            <person name="Zhang Q."/>
        </authorList>
    </citation>
    <scope>NUCLEOTIDE SEQUENCE [LARGE SCALE GENOMIC DNA]</scope>
    <source>
        <strain evidence="2 3">FJAT-51800</strain>
    </source>
</reference>
<dbReference type="EMBL" id="CP071503">
    <property type="protein sequence ID" value="QSX34385.1"/>
    <property type="molecule type" value="Genomic_DNA"/>
</dbReference>
<dbReference type="Proteomes" id="UP000662770">
    <property type="component" value="Chromosome"/>
</dbReference>
<gene>
    <name evidence="2" type="ORF">JYB87_03795</name>
</gene>
<sequence length="481" mass="54543">MFTGGFRVILYLFWIALLVSALQLARFAIEDPTQRDILTNTQLQQDLARLQLELERYSAFTVLRPQLKLTIAQAMSALVQRYPTQLTRQQFSLEVAKLLALLDDPGATIFPWPRESQLPLSLKPMGQRWLALNDQSQPFDREHPFVSHIDGIPIQRWQHTATQLLAVGAERPQRLANLMAQTVLLRQIMGLAAHDTVRLTLTNDEIAPVSVNMPLVEVPQSSSFAMNRWRLLAANVQLLRNDDLDSFAVNKQLRLDLQKALNAEILVLDLRQADGSNSSLLRLLAARYENPSSQPSGFGRYKRQPQLRNDFLSPFGYQPLARFSLFPTVKSQLMQNQHSELSEWFARQPLVNSEQLNEGNNQTTEPQQLILLIGPQCRHECEWLVHTAASWPHTLLLGSKTLGDFGRQLQFRLPASGLNVQFSASLAYDRHGNLLSGIGTKPDIEIQSDGRVDWSQLLSALQHYRAHNQRLDIGQNHLALK</sequence>
<dbReference type="InterPro" id="IPR005151">
    <property type="entry name" value="Tail-specific_protease"/>
</dbReference>
<feature type="domain" description="Tail specific protease" evidence="1">
    <location>
        <begin position="247"/>
        <end position="446"/>
    </location>
</feature>
<dbReference type="InterPro" id="IPR029045">
    <property type="entry name" value="ClpP/crotonase-like_dom_sf"/>
</dbReference>
<dbReference type="SUPFAM" id="SSF52096">
    <property type="entry name" value="ClpP/crotonase"/>
    <property type="match status" value="1"/>
</dbReference>
<dbReference type="Gene3D" id="3.90.226.10">
    <property type="entry name" value="2-enoyl-CoA Hydratase, Chain A, domain 1"/>
    <property type="match status" value="1"/>
</dbReference>
<organism evidence="2 3">
    <name type="scientific">Shewanella avicenniae</name>
    <dbReference type="NCBI Taxonomy" id="2814294"/>
    <lineage>
        <taxon>Bacteria</taxon>
        <taxon>Pseudomonadati</taxon>
        <taxon>Pseudomonadota</taxon>
        <taxon>Gammaproteobacteria</taxon>
        <taxon>Alteromonadales</taxon>
        <taxon>Shewanellaceae</taxon>
        <taxon>Shewanella</taxon>
    </lineage>
</organism>
<name>A0ABX7QUP8_9GAMM</name>
<dbReference type="RefSeq" id="WP_207355588.1">
    <property type="nucleotide sequence ID" value="NZ_CP071503.1"/>
</dbReference>
<keyword evidence="3" id="KW-1185">Reference proteome</keyword>
<dbReference type="Pfam" id="PF03572">
    <property type="entry name" value="Peptidase_S41"/>
    <property type="match status" value="1"/>
</dbReference>